<evidence type="ECO:0000256" key="15">
    <source>
        <dbReference type="SAM" id="MobiDB-lite"/>
    </source>
</evidence>
<dbReference type="FunFam" id="3.30.300.30:FF:000006">
    <property type="entry name" value="Long-chain-fatty-acid--CoA ligase FadD"/>
    <property type="match status" value="1"/>
</dbReference>
<keyword evidence="10" id="KW-0443">Lipid metabolism</keyword>
<dbReference type="GO" id="GO:0004467">
    <property type="term" value="F:long-chain fatty acid-CoA ligase activity"/>
    <property type="evidence" value="ECO:0007669"/>
    <property type="project" value="UniProtKB-EC"/>
</dbReference>
<evidence type="ECO:0000256" key="8">
    <source>
        <dbReference type="ARBA" id="ARBA00022840"/>
    </source>
</evidence>
<sequence>MTRPWLAHYPQGVPAEISTEGYSSLADLLDRACKQYATRIACTAMGSDITYAQLDRHARAFAGWLQSLGLEKGARVALMMPNVPAYLVGMLGTLRAGMVVVNVNPLYTADELERQLQDSGASVILILENFAHTLQGVKNRGRLKHIVVTGPGDLLGGLKAPLVNFVARHIKKIVPAWNIDGAQSLPKVLAAGANLPFTPPALTMDDVAVLQYTGGTTGVPKGAMLSHRNLTANVLQTEAVAQPVVHDLANSQLTIISALPLYHVFAMTVCGLYGLHAGMRNVLIINPRDQPSLIAAWRKVPINLFPGVNTLFNALAHNADFAKLDFSALRLTLGGGMAVQQPVAERWLKITGRPLIEGYGLSETSPVATVNPTNATAYSGSIGLPLPSTDVAILDDAGHEVPLGERGEVGIRGPQVMLGYWQKPEETQQSMTADGFFRTGDIGIMDDKGYTRIVDRKKDMIAVSGFKVYPNEVEAVVAQMPGVLECAAIGVPDEHSGESVKVFVVKSDPSLTEAQVQDWCREKLTGYKRPRFVEFRDELPKSNVGKILRRELRPDASSSAPAASPSGANPGANTGANAGATAR</sequence>
<dbReference type="Gene3D" id="3.30.300.30">
    <property type="match status" value="1"/>
</dbReference>
<keyword evidence="11" id="KW-0472">Membrane</keyword>
<feature type="region of interest" description="Disordered" evidence="15">
    <location>
        <begin position="546"/>
        <end position="583"/>
    </location>
</feature>
<dbReference type="RefSeq" id="WP_046804296.1">
    <property type="nucleotide sequence ID" value="NZ_PREU01000004.1"/>
</dbReference>
<dbReference type="GO" id="GO:0016020">
    <property type="term" value="C:membrane"/>
    <property type="evidence" value="ECO:0007669"/>
    <property type="project" value="UniProtKB-SubCell"/>
</dbReference>
<dbReference type="Gene3D" id="3.40.50.12780">
    <property type="entry name" value="N-terminal domain of ligase-like"/>
    <property type="match status" value="1"/>
</dbReference>
<feature type="compositionally biased region" description="Low complexity" evidence="15">
    <location>
        <begin position="556"/>
        <end position="583"/>
    </location>
</feature>
<dbReference type="PANTHER" id="PTHR43767:SF8">
    <property type="entry name" value="LONG-CHAIN-FATTY-ACID--COA LIGASE"/>
    <property type="match status" value="1"/>
</dbReference>
<evidence type="ECO:0000256" key="3">
    <source>
        <dbReference type="ARBA" id="ARBA00005005"/>
    </source>
</evidence>
<accession>A0A2S5GT39</accession>
<dbReference type="PANTHER" id="PTHR43767">
    <property type="entry name" value="LONG-CHAIN-FATTY-ACID--COA LIGASE"/>
    <property type="match status" value="1"/>
</dbReference>
<keyword evidence="5 18" id="KW-0436">Ligase</keyword>
<evidence type="ECO:0000256" key="14">
    <source>
        <dbReference type="ARBA" id="ARBA00042773"/>
    </source>
</evidence>
<dbReference type="InterPro" id="IPR045851">
    <property type="entry name" value="AMP-bd_C_sf"/>
</dbReference>
<protein>
    <recommendedName>
        <fullName evidence="13">Long-chain-fatty-acid--CoA ligase</fullName>
        <ecNumber evidence="12">6.2.1.3</ecNumber>
    </recommendedName>
    <alternativeName>
        <fullName evidence="14">Long-chain acyl-CoA synthetase</fullName>
    </alternativeName>
</protein>
<evidence type="ECO:0000256" key="2">
    <source>
        <dbReference type="ARBA" id="ARBA00004170"/>
    </source>
</evidence>
<evidence type="ECO:0000256" key="1">
    <source>
        <dbReference type="ARBA" id="ARBA00001946"/>
    </source>
</evidence>
<evidence type="ECO:0000313" key="18">
    <source>
        <dbReference type="EMBL" id="PPA76011.1"/>
    </source>
</evidence>
<dbReference type="InterPro" id="IPR042099">
    <property type="entry name" value="ANL_N_sf"/>
</dbReference>
<organism evidence="18 19">
    <name type="scientific">Achromobacter spanius</name>
    <dbReference type="NCBI Taxonomy" id="217203"/>
    <lineage>
        <taxon>Bacteria</taxon>
        <taxon>Pseudomonadati</taxon>
        <taxon>Pseudomonadota</taxon>
        <taxon>Betaproteobacteria</taxon>
        <taxon>Burkholderiales</taxon>
        <taxon>Alcaligenaceae</taxon>
        <taxon>Achromobacter</taxon>
    </lineage>
</organism>
<evidence type="ECO:0000259" key="16">
    <source>
        <dbReference type="Pfam" id="PF00501"/>
    </source>
</evidence>
<evidence type="ECO:0000256" key="10">
    <source>
        <dbReference type="ARBA" id="ARBA00023098"/>
    </source>
</evidence>
<keyword evidence="6" id="KW-0547">Nucleotide-binding</keyword>
<reference evidence="18 19" key="1">
    <citation type="submission" date="2018-02" db="EMBL/GenBank/DDBJ databases">
        <title>Draft Genome of Achromobacter spanius stain 6.</title>
        <authorList>
            <person name="Gunasekera T.S."/>
            <person name="Radwan O."/>
            <person name="Ruiz O.N."/>
        </authorList>
    </citation>
    <scope>NUCLEOTIDE SEQUENCE [LARGE SCALE GENOMIC DNA]</scope>
    <source>
        <strain evidence="18 19">6</strain>
    </source>
</reference>
<evidence type="ECO:0000256" key="11">
    <source>
        <dbReference type="ARBA" id="ARBA00023136"/>
    </source>
</evidence>
<evidence type="ECO:0000256" key="5">
    <source>
        <dbReference type="ARBA" id="ARBA00022598"/>
    </source>
</evidence>
<comment type="cofactor">
    <cofactor evidence="1">
        <name>Mg(2+)</name>
        <dbReference type="ChEBI" id="CHEBI:18420"/>
    </cofactor>
</comment>
<feature type="domain" description="AMP-binding enzyme C-terminal" evidence="17">
    <location>
        <begin position="472"/>
        <end position="546"/>
    </location>
</feature>
<evidence type="ECO:0000256" key="6">
    <source>
        <dbReference type="ARBA" id="ARBA00022741"/>
    </source>
</evidence>
<dbReference type="GO" id="GO:0005524">
    <property type="term" value="F:ATP binding"/>
    <property type="evidence" value="ECO:0007669"/>
    <property type="project" value="UniProtKB-KW"/>
</dbReference>
<keyword evidence="8" id="KW-0067">ATP-binding</keyword>
<dbReference type="AlphaFoldDB" id="A0A2S5GT39"/>
<comment type="similarity">
    <text evidence="4">Belongs to the ATP-dependent AMP-binding enzyme family.</text>
</comment>
<dbReference type="InterPro" id="IPR050237">
    <property type="entry name" value="ATP-dep_AMP-bd_enzyme"/>
</dbReference>
<gene>
    <name evidence="18" type="ORF">C4E15_10000</name>
</gene>
<evidence type="ECO:0000256" key="9">
    <source>
        <dbReference type="ARBA" id="ARBA00022842"/>
    </source>
</evidence>
<dbReference type="InterPro" id="IPR020845">
    <property type="entry name" value="AMP-binding_CS"/>
</dbReference>
<comment type="pathway">
    <text evidence="3">Lipid metabolism; fatty acid beta-oxidation.</text>
</comment>
<comment type="subcellular location">
    <subcellularLocation>
        <location evidence="2">Membrane</location>
        <topology evidence="2">Peripheral membrane protein</topology>
    </subcellularLocation>
</comment>
<proteinExistence type="inferred from homology"/>
<dbReference type="EMBL" id="PREU01000004">
    <property type="protein sequence ID" value="PPA76011.1"/>
    <property type="molecule type" value="Genomic_DNA"/>
</dbReference>
<dbReference type="OrthoDB" id="9766486at2"/>
<feature type="domain" description="AMP-dependent synthetase/ligase" evidence="16">
    <location>
        <begin position="29"/>
        <end position="421"/>
    </location>
</feature>
<dbReference type="EC" id="6.2.1.3" evidence="12"/>
<evidence type="ECO:0000313" key="19">
    <source>
        <dbReference type="Proteomes" id="UP000239990"/>
    </source>
</evidence>
<dbReference type="Pfam" id="PF13193">
    <property type="entry name" value="AMP-binding_C"/>
    <property type="match status" value="1"/>
</dbReference>
<evidence type="ECO:0000256" key="4">
    <source>
        <dbReference type="ARBA" id="ARBA00006432"/>
    </source>
</evidence>
<keyword evidence="7" id="KW-0276">Fatty acid metabolism</keyword>
<dbReference type="InterPro" id="IPR000873">
    <property type="entry name" value="AMP-dep_synth/lig_dom"/>
</dbReference>
<evidence type="ECO:0000259" key="17">
    <source>
        <dbReference type="Pfam" id="PF13193"/>
    </source>
</evidence>
<comment type="caution">
    <text evidence="18">The sequence shown here is derived from an EMBL/GenBank/DDBJ whole genome shotgun (WGS) entry which is preliminary data.</text>
</comment>
<dbReference type="PROSITE" id="PS00455">
    <property type="entry name" value="AMP_BINDING"/>
    <property type="match status" value="1"/>
</dbReference>
<evidence type="ECO:0000256" key="13">
    <source>
        <dbReference type="ARBA" id="ARBA00039545"/>
    </source>
</evidence>
<dbReference type="InterPro" id="IPR025110">
    <property type="entry name" value="AMP-bd_C"/>
</dbReference>
<evidence type="ECO:0000256" key="12">
    <source>
        <dbReference type="ARBA" id="ARBA00026121"/>
    </source>
</evidence>
<dbReference type="FunFam" id="3.40.50.12780:FF:000003">
    <property type="entry name" value="Long-chain-fatty-acid--CoA ligase FadD"/>
    <property type="match status" value="1"/>
</dbReference>
<dbReference type="Proteomes" id="UP000239990">
    <property type="component" value="Unassembled WGS sequence"/>
</dbReference>
<name>A0A2S5GT39_9BURK</name>
<keyword evidence="9" id="KW-0460">Magnesium</keyword>
<dbReference type="SUPFAM" id="SSF56801">
    <property type="entry name" value="Acetyl-CoA synthetase-like"/>
    <property type="match status" value="1"/>
</dbReference>
<dbReference type="CDD" id="cd05936">
    <property type="entry name" value="FC-FACS_FadD_like"/>
    <property type="match status" value="1"/>
</dbReference>
<evidence type="ECO:0000256" key="7">
    <source>
        <dbReference type="ARBA" id="ARBA00022832"/>
    </source>
</evidence>
<dbReference type="Pfam" id="PF00501">
    <property type="entry name" value="AMP-binding"/>
    <property type="match status" value="1"/>
</dbReference>